<dbReference type="GO" id="GO:0006654">
    <property type="term" value="P:phosphatidic acid biosynthetic process"/>
    <property type="evidence" value="ECO:0007669"/>
    <property type="project" value="TreeGrafter"/>
</dbReference>
<protein>
    <submittedName>
        <fullName evidence="5">1-acyl-sn-glycerol-3-phosphate acyltransferase</fullName>
    </submittedName>
</protein>
<dbReference type="Proteomes" id="UP000823661">
    <property type="component" value="Unassembled WGS sequence"/>
</dbReference>
<evidence type="ECO:0000313" key="5">
    <source>
        <dbReference type="EMBL" id="MBO8451654.1"/>
    </source>
</evidence>
<organism evidence="5 6">
    <name type="scientific">Candidatus Cryptobacteroides intestinavium</name>
    <dbReference type="NCBI Taxonomy" id="2840766"/>
    <lineage>
        <taxon>Bacteria</taxon>
        <taxon>Pseudomonadati</taxon>
        <taxon>Bacteroidota</taxon>
        <taxon>Bacteroidia</taxon>
        <taxon>Bacteroidales</taxon>
        <taxon>Candidatus Cryptobacteroides</taxon>
    </lineage>
</organism>
<proteinExistence type="predicted"/>
<gene>
    <name evidence="5" type="ORF">IAC06_02050</name>
</gene>
<reference evidence="5" key="2">
    <citation type="journal article" date="2021" name="PeerJ">
        <title>Extensive microbial diversity within the chicken gut microbiome revealed by metagenomics and culture.</title>
        <authorList>
            <person name="Gilroy R."/>
            <person name="Ravi A."/>
            <person name="Getino M."/>
            <person name="Pursley I."/>
            <person name="Horton D.L."/>
            <person name="Alikhan N.F."/>
            <person name="Baker D."/>
            <person name="Gharbi K."/>
            <person name="Hall N."/>
            <person name="Watson M."/>
            <person name="Adriaenssens E.M."/>
            <person name="Foster-Nyarko E."/>
            <person name="Jarju S."/>
            <person name="Secka A."/>
            <person name="Antonio M."/>
            <person name="Oren A."/>
            <person name="Chaudhuri R.R."/>
            <person name="La Ragione R."/>
            <person name="Hildebrand F."/>
            <person name="Pallen M.J."/>
        </authorList>
    </citation>
    <scope>NUCLEOTIDE SEQUENCE</scope>
    <source>
        <strain evidence="5">B1-20833</strain>
    </source>
</reference>
<dbReference type="SUPFAM" id="SSF69593">
    <property type="entry name" value="Glycerol-3-phosphate (1)-acyltransferase"/>
    <property type="match status" value="1"/>
</dbReference>
<evidence type="ECO:0000259" key="4">
    <source>
        <dbReference type="SMART" id="SM00563"/>
    </source>
</evidence>
<dbReference type="SMART" id="SM00563">
    <property type="entry name" value="PlsC"/>
    <property type="match status" value="1"/>
</dbReference>
<comment type="pathway">
    <text evidence="1">Lipid metabolism.</text>
</comment>
<dbReference type="InterPro" id="IPR002123">
    <property type="entry name" value="Plipid/glycerol_acylTrfase"/>
</dbReference>
<dbReference type="AlphaFoldDB" id="A0A9D9EQ97"/>
<accession>A0A9D9EQ97</accession>
<sequence length="184" mass="21204">MWRKFCGFLLKIWGWTPVGGTAPDDKCILLGAPHTSIWDFVVSYLFYQSVGGDALCMVKEEFFKWPVLGWIIRKMGGIPVNRKNPSSIVLSVIKEMERRDKFHLAIAPEGTRKPVKRWKAGFHIIAKETGVPVYIAYFDWGTKRVGIHSRFEITDDAKADMARIQEIYESLHLVGRYPKDYITH</sequence>
<evidence type="ECO:0000256" key="3">
    <source>
        <dbReference type="ARBA" id="ARBA00023315"/>
    </source>
</evidence>
<reference evidence="5" key="1">
    <citation type="submission" date="2020-10" db="EMBL/GenBank/DDBJ databases">
        <authorList>
            <person name="Gilroy R."/>
        </authorList>
    </citation>
    <scope>NUCLEOTIDE SEQUENCE</scope>
    <source>
        <strain evidence="5">B1-20833</strain>
    </source>
</reference>
<dbReference type="PANTHER" id="PTHR10434:SF9">
    <property type="entry name" value="PHOSPHOLIPID_GLYCEROL ACYLTRANSFERASE DOMAIN-CONTAINING PROTEIN"/>
    <property type="match status" value="1"/>
</dbReference>
<dbReference type="EMBL" id="JADIMI010000017">
    <property type="protein sequence ID" value="MBO8451654.1"/>
    <property type="molecule type" value="Genomic_DNA"/>
</dbReference>
<keyword evidence="3 5" id="KW-0012">Acyltransferase</keyword>
<feature type="domain" description="Phospholipid/glycerol acyltransferase" evidence="4">
    <location>
        <begin position="28"/>
        <end position="138"/>
    </location>
</feature>
<evidence type="ECO:0000256" key="1">
    <source>
        <dbReference type="ARBA" id="ARBA00005189"/>
    </source>
</evidence>
<evidence type="ECO:0000313" key="6">
    <source>
        <dbReference type="Proteomes" id="UP000823661"/>
    </source>
</evidence>
<dbReference type="PANTHER" id="PTHR10434">
    <property type="entry name" value="1-ACYL-SN-GLYCEROL-3-PHOSPHATE ACYLTRANSFERASE"/>
    <property type="match status" value="1"/>
</dbReference>
<evidence type="ECO:0000256" key="2">
    <source>
        <dbReference type="ARBA" id="ARBA00022679"/>
    </source>
</evidence>
<dbReference type="GO" id="GO:0003841">
    <property type="term" value="F:1-acylglycerol-3-phosphate O-acyltransferase activity"/>
    <property type="evidence" value="ECO:0007669"/>
    <property type="project" value="TreeGrafter"/>
</dbReference>
<name>A0A9D9EQ97_9BACT</name>
<keyword evidence="2" id="KW-0808">Transferase</keyword>
<dbReference type="Pfam" id="PF01553">
    <property type="entry name" value="Acyltransferase"/>
    <property type="match status" value="1"/>
</dbReference>
<comment type="caution">
    <text evidence="5">The sequence shown here is derived from an EMBL/GenBank/DDBJ whole genome shotgun (WGS) entry which is preliminary data.</text>
</comment>